<sequence>MDDIFLAILLVALIYSIYSFVKSKNKKNGLISAVIAVVAFAAFGVTYDSTEEEASENTEASEEKPVEKDVKEEIVEEPKEDVVEEEKIIENDDTNDDDLSKINEEIAISLEQNQGWALGTIDSDGNEIENGEPNNEYGPWLYVQSITYTGDDVEVQVTADFKTLTKSEKDMIASSSQGIVQSYTNIDVRPRVYVYNGENSLGGSKTLSANEYNWE</sequence>
<comment type="caution">
    <text evidence="3">The sequence shown here is derived from an EMBL/GenBank/DDBJ whole genome shotgun (WGS) entry which is preliminary data.</text>
</comment>
<gene>
    <name evidence="3" type="ORF">FEZ48_03545</name>
</gene>
<feature type="compositionally biased region" description="Basic and acidic residues" evidence="1">
    <location>
        <begin position="61"/>
        <end position="70"/>
    </location>
</feature>
<feature type="compositionally biased region" description="Acidic residues" evidence="1">
    <location>
        <begin position="51"/>
        <end position="60"/>
    </location>
</feature>
<protein>
    <submittedName>
        <fullName evidence="3">Uncharacterized protein</fullName>
    </submittedName>
</protein>
<reference evidence="3 4" key="1">
    <citation type="submission" date="2019-05" db="EMBL/GenBank/DDBJ databases">
        <title>The metagenome of a microbial culture collection derived from dairy environment covers the genomic content of the human microbiome.</title>
        <authorList>
            <person name="Roder T."/>
            <person name="Wuthrich D."/>
            <person name="Sattari Z."/>
            <person name="Von Ah U."/>
            <person name="Bar C."/>
            <person name="Ronchi F."/>
            <person name="Macpherson A.J."/>
            <person name="Ganal-Vonarburg S.C."/>
            <person name="Bruggmann R."/>
            <person name="Vergeres G."/>
        </authorList>
    </citation>
    <scope>NUCLEOTIDE SEQUENCE [LARGE SCALE GENOMIC DNA]</scope>
    <source>
        <strain evidence="3 4">FAM 24235</strain>
    </source>
</reference>
<feature type="region of interest" description="Disordered" evidence="1">
    <location>
        <begin position="51"/>
        <end position="70"/>
    </location>
</feature>
<evidence type="ECO:0000313" key="4">
    <source>
        <dbReference type="Proteomes" id="UP000307201"/>
    </source>
</evidence>
<dbReference type="RefSeq" id="WP_138471188.1">
    <property type="nucleotide sequence ID" value="NZ_VBTE01000007.1"/>
</dbReference>
<name>A0A5R9C625_9LACT</name>
<accession>A0A5R9C625</accession>
<evidence type="ECO:0000256" key="1">
    <source>
        <dbReference type="SAM" id="MobiDB-lite"/>
    </source>
</evidence>
<dbReference type="EMBL" id="VBTE01000007">
    <property type="protein sequence ID" value="TLQ08518.1"/>
    <property type="molecule type" value="Genomic_DNA"/>
</dbReference>
<keyword evidence="2" id="KW-0472">Membrane</keyword>
<evidence type="ECO:0000313" key="3">
    <source>
        <dbReference type="EMBL" id="TLQ08518.1"/>
    </source>
</evidence>
<evidence type="ECO:0000256" key="2">
    <source>
        <dbReference type="SAM" id="Phobius"/>
    </source>
</evidence>
<keyword evidence="2" id="KW-0812">Transmembrane</keyword>
<dbReference type="AlphaFoldDB" id="A0A5R9C625"/>
<keyword evidence="2" id="KW-1133">Transmembrane helix</keyword>
<dbReference type="OrthoDB" id="2194900at2"/>
<proteinExistence type="predicted"/>
<dbReference type="Proteomes" id="UP000307201">
    <property type="component" value="Unassembled WGS sequence"/>
</dbReference>
<organism evidence="3 4">
    <name type="scientific">Marinilactibacillus psychrotolerans</name>
    <dbReference type="NCBI Taxonomy" id="191770"/>
    <lineage>
        <taxon>Bacteria</taxon>
        <taxon>Bacillati</taxon>
        <taxon>Bacillota</taxon>
        <taxon>Bacilli</taxon>
        <taxon>Lactobacillales</taxon>
        <taxon>Carnobacteriaceae</taxon>
        <taxon>Marinilactibacillus</taxon>
    </lineage>
</organism>
<feature type="transmembrane region" description="Helical" evidence="2">
    <location>
        <begin position="29"/>
        <end position="47"/>
    </location>
</feature>